<evidence type="ECO:0000313" key="2">
    <source>
        <dbReference type="Proteomes" id="UP001054945"/>
    </source>
</evidence>
<name>A0AAV4R352_CAEEX</name>
<dbReference type="Proteomes" id="UP001054945">
    <property type="component" value="Unassembled WGS sequence"/>
</dbReference>
<reference evidence="1 2" key="1">
    <citation type="submission" date="2021-06" db="EMBL/GenBank/DDBJ databases">
        <title>Caerostris extrusa draft genome.</title>
        <authorList>
            <person name="Kono N."/>
            <person name="Arakawa K."/>
        </authorList>
    </citation>
    <scope>NUCLEOTIDE SEQUENCE [LARGE SCALE GENOMIC DNA]</scope>
</reference>
<proteinExistence type="predicted"/>
<sequence length="86" mass="9425">MARKPCANRHFGPGSAQHKLAWYSINAGGTITRAVCVSFAKLHSTPVVLTKPAVNYKRSLPSSNWLHQAFRAGRSIWSVPCPHSLV</sequence>
<evidence type="ECO:0000313" key="1">
    <source>
        <dbReference type="EMBL" id="GIY15895.1"/>
    </source>
</evidence>
<accession>A0AAV4R352</accession>
<protein>
    <submittedName>
        <fullName evidence="1">Uncharacterized protein</fullName>
    </submittedName>
</protein>
<gene>
    <name evidence="1" type="ORF">CEXT_745221</name>
</gene>
<dbReference type="EMBL" id="BPLR01007295">
    <property type="protein sequence ID" value="GIY15895.1"/>
    <property type="molecule type" value="Genomic_DNA"/>
</dbReference>
<comment type="caution">
    <text evidence="1">The sequence shown here is derived from an EMBL/GenBank/DDBJ whole genome shotgun (WGS) entry which is preliminary data.</text>
</comment>
<dbReference type="AlphaFoldDB" id="A0AAV4R352"/>
<keyword evidence="2" id="KW-1185">Reference proteome</keyword>
<organism evidence="1 2">
    <name type="scientific">Caerostris extrusa</name>
    <name type="common">Bark spider</name>
    <name type="synonym">Caerostris bankana</name>
    <dbReference type="NCBI Taxonomy" id="172846"/>
    <lineage>
        <taxon>Eukaryota</taxon>
        <taxon>Metazoa</taxon>
        <taxon>Ecdysozoa</taxon>
        <taxon>Arthropoda</taxon>
        <taxon>Chelicerata</taxon>
        <taxon>Arachnida</taxon>
        <taxon>Araneae</taxon>
        <taxon>Araneomorphae</taxon>
        <taxon>Entelegynae</taxon>
        <taxon>Araneoidea</taxon>
        <taxon>Araneidae</taxon>
        <taxon>Caerostris</taxon>
    </lineage>
</organism>